<organism evidence="13">
    <name type="scientific">Sesamum calycinum</name>
    <dbReference type="NCBI Taxonomy" id="2727403"/>
    <lineage>
        <taxon>Eukaryota</taxon>
        <taxon>Viridiplantae</taxon>
        <taxon>Streptophyta</taxon>
        <taxon>Embryophyta</taxon>
        <taxon>Tracheophyta</taxon>
        <taxon>Spermatophyta</taxon>
        <taxon>Magnoliopsida</taxon>
        <taxon>eudicotyledons</taxon>
        <taxon>Gunneridae</taxon>
        <taxon>Pentapetalae</taxon>
        <taxon>asterids</taxon>
        <taxon>lamiids</taxon>
        <taxon>Lamiales</taxon>
        <taxon>Pedaliaceae</taxon>
        <taxon>Sesamum</taxon>
    </lineage>
</organism>
<dbReference type="InterPro" id="IPR044974">
    <property type="entry name" value="Disease_R_plants"/>
</dbReference>
<dbReference type="SUPFAM" id="SSF52540">
    <property type="entry name" value="P-loop containing nucleoside triphosphate hydrolases"/>
    <property type="match status" value="1"/>
</dbReference>
<dbReference type="Pfam" id="PF00931">
    <property type="entry name" value="NB-ARC"/>
    <property type="match status" value="1"/>
</dbReference>
<evidence type="ECO:0000259" key="12">
    <source>
        <dbReference type="Pfam" id="PF23559"/>
    </source>
</evidence>
<evidence type="ECO:0000256" key="1">
    <source>
        <dbReference type="ARBA" id="ARBA00002074"/>
    </source>
</evidence>
<protein>
    <submittedName>
        <fullName evidence="13">Late blight resistance proteinR1A-10</fullName>
    </submittedName>
</protein>
<dbReference type="InterPro" id="IPR002182">
    <property type="entry name" value="NB-ARC"/>
</dbReference>
<evidence type="ECO:0000256" key="6">
    <source>
        <dbReference type="ARBA" id="ARBA00022667"/>
    </source>
</evidence>
<comment type="caution">
    <text evidence="13">The sequence shown here is derived from an EMBL/GenBank/DDBJ whole genome shotgun (WGS) entry which is preliminary data.</text>
</comment>
<evidence type="ECO:0000256" key="5">
    <source>
        <dbReference type="ARBA" id="ARBA00022614"/>
    </source>
</evidence>
<dbReference type="Gene3D" id="3.80.10.10">
    <property type="entry name" value="Ribonuclease Inhibitor"/>
    <property type="match status" value="1"/>
</dbReference>
<evidence type="ECO:0000256" key="3">
    <source>
        <dbReference type="ARBA" id="ARBA00008894"/>
    </source>
</evidence>
<dbReference type="Gene3D" id="1.10.8.430">
    <property type="entry name" value="Helical domain of apoptotic protease-activating factors"/>
    <property type="match status" value="1"/>
</dbReference>
<keyword evidence="4" id="KW-0963">Cytoplasm</keyword>
<feature type="domain" description="NB-ARC" evidence="11">
    <location>
        <begin position="169"/>
        <end position="277"/>
    </location>
</feature>
<dbReference type="InterPro" id="IPR058922">
    <property type="entry name" value="WHD_DRP"/>
</dbReference>
<keyword evidence="10" id="KW-0067">ATP-binding</keyword>
<reference evidence="13" key="2">
    <citation type="journal article" date="2024" name="Plant">
        <title>Genomic evolution and insights into agronomic trait innovations of Sesamum species.</title>
        <authorList>
            <person name="Miao H."/>
            <person name="Wang L."/>
            <person name="Qu L."/>
            <person name="Liu H."/>
            <person name="Sun Y."/>
            <person name="Le M."/>
            <person name="Wang Q."/>
            <person name="Wei S."/>
            <person name="Zheng Y."/>
            <person name="Lin W."/>
            <person name="Duan Y."/>
            <person name="Cao H."/>
            <person name="Xiong S."/>
            <person name="Wang X."/>
            <person name="Wei L."/>
            <person name="Li C."/>
            <person name="Ma Q."/>
            <person name="Ju M."/>
            <person name="Zhao R."/>
            <person name="Li G."/>
            <person name="Mu C."/>
            <person name="Tian Q."/>
            <person name="Mei H."/>
            <person name="Zhang T."/>
            <person name="Gao T."/>
            <person name="Zhang H."/>
        </authorList>
    </citation>
    <scope>NUCLEOTIDE SEQUENCE</scope>
    <source>
        <strain evidence="13">KEN8</strain>
    </source>
</reference>
<gene>
    <name evidence="13" type="ORF">Scaly_1946500</name>
</gene>
<dbReference type="Pfam" id="PF23559">
    <property type="entry name" value="WHD_DRP"/>
    <property type="match status" value="1"/>
</dbReference>
<dbReference type="Gene3D" id="1.10.10.10">
    <property type="entry name" value="Winged helix-like DNA-binding domain superfamily/Winged helix DNA-binding domain"/>
    <property type="match status" value="1"/>
</dbReference>
<dbReference type="Gene3D" id="1.20.5.4130">
    <property type="match status" value="1"/>
</dbReference>
<dbReference type="GO" id="GO:0009626">
    <property type="term" value="P:plant-type hypersensitive response"/>
    <property type="evidence" value="ECO:0007669"/>
    <property type="project" value="UniProtKB-KW"/>
</dbReference>
<dbReference type="InterPro" id="IPR036388">
    <property type="entry name" value="WH-like_DNA-bd_sf"/>
</dbReference>
<evidence type="ECO:0000256" key="2">
    <source>
        <dbReference type="ARBA" id="ARBA00004496"/>
    </source>
</evidence>
<evidence type="ECO:0000256" key="4">
    <source>
        <dbReference type="ARBA" id="ARBA00022490"/>
    </source>
</evidence>
<comment type="similarity">
    <text evidence="3">Belongs to the disease resistance NB-LRR family.</text>
</comment>
<comment type="function">
    <text evidence="1">Confers resistance to late blight (Phytophthora infestans) races carrying the avirulence gene Avr1. Resistance proteins guard the plant against pathogens that contain an appropriate avirulence protein via an indirect interaction with this avirulence protein. That triggers a defense system including the hypersensitive response, which restricts the pathogen growth.</text>
</comment>
<feature type="domain" description="Disease resistance protein winged helix" evidence="12">
    <location>
        <begin position="393"/>
        <end position="463"/>
    </location>
</feature>
<dbReference type="GO" id="GO:0005737">
    <property type="term" value="C:cytoplasm"/>
    <property type="evidence" value="ECO:0007669"/>
    <property type="project" value="UniProtKB-SubCell"/>
</dbReference>
<dbReference type="AlphaFoldDB" id="A0AAW2NGZ6"/>
<evidence type="ECO:0000256" key="10">
    <source>
        <dbReference type="ARBA" id="ARBA00022840"/>
    </source>
</evidence>
<dbReference type="SUPFAM" id="SSF52047">
    <property type="entry name" value="RNI-like"/>
    <property type="match status" value="1"/>
</dbReference>
<keyword evidence="9" id="KW-0611">Plant defense</keyword>
<dbReference type="Gene3D" id="3.40.50.300">
    <property type="entry name" value="P-loop containing nucleotide triphosphate hydrolases"/>
    <property type="match status" value="1"/>
</dbReference>
<dbReference type="GO" id="GO:0043531">
    <property type="term" value="F:ADP binding"/>
    <property type="evidence" value="ECO:0007669"/>
    <property type="project" value="InterPro"/>
</dbReference>
<dbReference type="InterPro" id="IPR042197">
    <property type="entry name" value="Apaf_helical"/>
</dbReference>
<dbReference type="GO" id="GO:0005524">
    <property type="term" value="F:ATP binding"/>
    <property type="evidence" value="ECO:0007669"/>
    <property type="project" value="UniProtKB-KW"/>
</dbReference>
<evidence type="ECO:0000256" key="7">
    <source>
        <dbReference type="ARBA" id="ARBA00022737"/>
    </source>
</evidence>
<sequence length="680" mass="77505">MAAYSAVLSLLKIIDNILQPRDRPRISYNNAQLKSLREKLCFLLNFLESSSSPKASNQSALESLETKIRAAAYTTEDILESHVSNQLLAEPETQVVKVVSFAAKRGFQHHDQDLRHVMNDLDFIIKEIVIIEDSFGAGQDLPQWNVLSAASSSRLDSGGIGKKVVFGLERDLTEIKTQLISDSPKIKVVSVVGMGGIGKTTLARKVFDDSYIDYYFDIRAWVTVSQEYSLRQVLLSLLSSAKILKKDMSEDITEVLAENLYKSLKGRRYLIVMDDMWILKFGMLIPHHRMRFLNEDESWNLLRAKVFGEEDCPDALEEIGKEIARSCKGLPLEIVVIGGLLSKVSRTKEYWSSIADNLNSLVTNDDEQCMEVLSLSYNHLPYHLRSCFLYIGVFPEDFEIPVPRLIHLWVAEGFVRPHEAKSLEELAEEYLMDLIERNLVLACKWGSDGKIKTCNVHDLVRNLCLQNTRKENFLYVVKCRDDLLQKGANTPRRLSIHPGDLFMYPGVQIMYPDFLSIQSEILYSEIHNSSARSLICTDWSEYQLEALVNLLQLQRLSLLIYGSDIVNRPKLAFPQKLKRLNLSGCQIPWKSMTTIGALPNLEWRANETHFPRLQYLSIRYCVKLEEIPSSIGEISTLRMIELLDCPPSVVNSAKQLQEEQESMGNEDLKVRIGSRLDFRS</sequence>
<keyword evidence="7" id="KW-0677">Repeat</keyword>
<dbReference type="PANTHER" id="PTHR23155:SF1152">
    <property type="entry name" value="AAA+ ATPASE DOMAIN-CONTAINING PROTEIN"/>
    <property type="match status" value="1"/>
</dbReference>
<keyword evidence="5" id="KW-0433">Leucine-rich repeat</keyword>
<dbReference type="EMBL" id="JACGWM010000011">
    <property type="protein sequence ID" value="KAL0342839.1"/>
    <property type="molecule type" value="Genomic_DNA"/>
</dbReference>
<evidence type="ECO:0000256" key="9">
    <source>
        <dbReference type="ARBA" id="ARBA00022821"/>
    </source>
</evidence>
<dbReference type="FunFam" id="1.10.10.10:FF:000322">
    <property type="entry name" value="Probable disease resistance protein At1g63360"/>
    <property type="match status" value="1"/>
</dbReference>
<evidence type="ECO:0000259" key="11">
    <source>
        <dbReference type="Pfam" id="PF00931"/>
    </source>
</evidence>
<evidence type="ECO:0000313" key="13">
    <source>
        <dbReference type="EMBL" id="KAL0342839.1"/>
    </source>
</evidence>
<dbReference type="InterPro" id="IPR032675">
    <property type="entry name" value="LRR_dom_sf"/>
</dbReference>
<dbReference type="PRINTS" id="PR00364">
    <property type="entry name" value="DISEASERSIST"/>
</dbReference>
<reference evidence="13" key="1">
    <citation type="submission" date="2020-06" db="EMBL/GenBank/DDBJ databases">
        <authorList>
            <person name="Li T."/>
            <person name="Hu X."/>
            <person name="Zhang T."/>
            <person name="Song X."/>
            <person name="Zhang H."/>
            <person name="Dai N."/>
            <person name="Sheng W."/>
            <person name="Hou X."/>
            <person name="Wei L."/>
        </authorList>
    </citation>
    <scope>NUCLEOTIDE SEQUENCE</scope>
    <source>
        <strain evidence="13">KEN8</strain>
        <tissue evidence="13">Leaf</tissue>
    </source>
</reference>
<keyword evidence="6" id="KW-0381">Hypersensitive response</keyword>
<accession>A0AAW2NGZ6</accession>
<dbReference type="PANTHER" id="PTHR23155">
    <property type="entry name" value="DISEASE RESISTANCE PROTEIN RP"/>
    <property type="match status" value="1"/>
</dbReference>
<evidence type="ECO:0000256" key="8">
    <source>
        <dbReference type="ARBA" id="ARBA00022741"/>
    </source>
</evidence>
<name>A0AAW2NGZ6_9LAMI</name>
<keyword evidence="8" id="KW-0547">Nucleotide-binding</keyword>
<comment type="subcellular location">
    <subcellularLocation>
        <location evidence="2">Cytoplasm</location>
    </subcellularLocation>
</comment>
<dbReference type="InterPro" id="IPR027417">
    <property type="entry name" value="P-loop_NTPase"/>
</dbReference>
<proteinExistence type="inferred from homology"/>